<feature type="chain" id="PRO_5006132923" description="DUF8173 domain-containing protein" evidence="2">
    <location>
        <begin position="28"/>
        <end position="338"/>
    </location>
</feature>
<keyword evidence="2" id="KW-0732">Signal</keyword>
<evidence type="ECO:0000313" key="4">
    <source>
        <dbReference type="EMBL" id="KPL76003.1"/>
    </source>
</evidence>
<gene>
    <name evidence="4" type="ORF">ADN00_11605</name>
</gene>
<dbReference type="RefSeq" id="WP_075063182.1">
    <property type="nucleotide sequence ID" value="NZ_LGCL01000026.1"/>
</dbReference>
<evidence type="ECO:0000313" key="5">
    <source>
        <dbReference type="Proteomes" id="UP000050417"/>
    </source>
</evidence>
<keyword evidence="1" id="KW-0472">Membrane</keyword>
<feature type="signal peptide" evidence="2">
    <location>
        <begin position="1"/>
        <end position="27"/>
    </location>
</feature>
<feature type="transmembrane region" description="Helical" evidence="1">
    <location>
        <begin position="294"/>
        <end position="312"/>
    </location>
</feature>
<dbReference type="InterPro" id="IPR058486">
    <property type="entry name" value="DUF8173"/>
</dbReference>
<protein>
    <recommendedName>
        <fullName evidence="3">DUF8173 domain-containing protein</fullName>
    </recommendedName>
</protein>
<keyword evidence="5" id="KW-1185">Reference proteome</keyword>
<dbReference type="Pfam" id="PF26514">
    <property type="entry name" value="DUF8173"/>
    <property type="match status" value="1"/>
</dbReference>
<feature type="domain" description="DUF8173" evidence="3">
    <location>
        <begin position="177"/>
        <end position="312"/>
    </location>
</feature>
<sequence>MRQFKNCLLILVLFTALFFASPVSVQAAQTSPDGEVVLGGTYTLESGDTLNGGLVVIGGQATLEKGSSVYGDILITGGTLSASGEIFGSVTAIGGSINLEETAVVHGDVNTVGSVLNKADEAVITGSLSFDVPSDMDFNFLPKVPFPSFDEPKKEPFGINLQPVWDFLWAIFQAIALAAFAALLSLFLQKPIEHVAGSFMASPFASWGLGLLTMVVAPGLLILLIVTIILIPLGLIGILALGLCLLFGWVAIGYELGKRMEALFHQTWAPAVSIGLGTLVLSLTASLFNAIPCVGWTIPILVSMFGLGGVFLSRFGTITYTPTAPHTVPAGVQENKPE</sequence>
<keyword evidence="1" id="KW-0812">Transmembrane</keyword>
<dbReference type="STRING" id="1134406.ADN00_11605"/>
<evidence type="ECO:0000256" key="1">
    <source>
        <dbReference type="SAM" id="Phobius"/>
    </source>
</evidence>
<evidence type="ECO:0000256" key="2">
    <source>
        <dbReference type="SAM" id="SignalP"/>
    </source>
</evidence>
<feature type="transmembrane region" description="Helical" evidence="1">
    <location>
        <begin position="167"/>
        <end position="188"/>
    </location>
</feature>
<proteinExistence type="predicted"/>
<comment type="caution">
    <text evidence="4">The sequence shown here is derived from an EMBL/GenBank/DDBJ whole genome shotgun (WGS) entry which is preliminary data.</text>
</comment>
<reference evidence="4 5" key="1">
    <citation type="submission" date="2015-07" db="EMBL/GenBank/DDBJ databases">
        <title>Genome sequence of Ornatilinea apprima DSM 23815.</title>
        <authorList>
            <person name="Hemp J."/>
            <person name="Ward L.M."/>
            <person name="Pace L.A."/>
            <person name="Fischer W.W."/>
        </authorList>
    </citation>
    <scope>NUCLEOTIDE SEQUENCE [LARGE SCALE GENOMIC DNA]</scope>
    <source>
        <strain evidence="4 5">P3M-1</strain>
    </source>
</reference>
<dbReference type="EMBL" id="LGCL01000026">
    <property type="protein sequence ID" value="KPL76003.1"/>
    <property type="molecule type" value="Genomic_DNA"/>
</dbReference>
<organism evidence="4 5">
    <name type="scientific">Ornatilinea apprima</name>
    <dbReference type="NCBI Taxonomy" id="1134406"/>
    <lineage>
        <taxon>Bacteria</taxon>
        <taxon>Bacillati</taxon>
        <taxon>Chloroflexota</taxon>
        <taxon>Anaerolineae</taxon>
        <taxon>Anaerolineales</taxon>
        <taxon>Anaerolineaceae</taxon>
        <taxon>Ornatilinea</taxon>
    </lineage>
</organism>
<dbReference type="Proteomes" id="UP000050417">
    <property type="component" value="Unassembled WGS sequence"/>
</dbReference>
<name>A0A0P6X8X5_9CHLR</name>
<feature type="transmembrane region" description="Helical" evidence="1">
    <location>
        <begin position="209"/>
        <end position="230"/>
    </location>
</feature>
<evidence type="ECO:0000259" key="3">
    <source>
        <dbReference type="Pfam" id="PF26514"/>
    </source>
</evidence>
<feature type="transmembrane region" description="Helical" evidence="1">
    <location>
        <begin position="236"/>
        <end position="256"/>
    </location>
</feature>
<dbReference type="AlphaFoldDB" id="A0A0P6X8X5"/>
<accession>A0A0P6X8X5</accession>
<feature type="transmembrane region" description="Helical" evidence="1">
    <location>
        <begin position="268"/>
        <end position="288"/>
    </location>
</feature>
<keyword evidence="1" id="KW-1133">Transmembrane helix</keyword>
<dbReference type="OrthoDB" id="165084at2"/>